<dbReference type="Gene3D" id="3.30.470.20">
    <property type="entry name" value="ATP-grasp fold, B domain"/>
    <property type="match status" value="1"/>
</dbReference>
<organism evidence="3 4">
    <name type="scientific">Profundicola chukchiensis</name>
    <dbReference type="NCBI Taxonomy" id="2961959"/>
    <lineage>
        <taxon>Bacteria</taxon>
        <taxon>Pseudomonadati</taxon>
        <taxon>Bacteroidota</taxon>
        <taxon>Flavobacteriia</taxon>
        <taxon>Flavobacteriales</taxon>
        <taxon>Weeksellaceae</taxon>
        <taxon>Profundicola</taxon>
    </lineage>
</organism>
<dbReference type="GO" id="GO:0046872">
    <property type="term" value="F:metal ion binding"/>
    <property type="evidence" value="ECO:0007669"/>
    <property type="project" value="InterPro"/>
</dbReference>
<dbReference type="SUPFAM" id="SSF56059">
    <property type="entry name" value="Glutathione synthetase ATP-binding domain-like"/>
    <property type="match status" value="1"/>
</dbReference>
<accession>A0A9X4MTY3</accession>
<dbReference type="EMBL" id="JANCMU010000001">
    <property type="protein sequence ID" value="MDG4944798.1"/>
    <property type="molecule type" value="Genomic_DNA"/>
</dbReference>
<comment type="caution">
    <text evidence="3">The sequence shown here is derived from an EMBL/GenBank/DDBJ whole genome shotgun (WGS) entry which is preliminary data.</text>
</comment>
<dbReference type="GO" id="GO:0005737">
    <property type="term" value="C:cytoplasm"/>
    <property type="evidence" value="ECO:0007669"/>
    <property type="project" value="TreeGrafter"/>
</dbReference>
<dbReference type="PROSITE" id="PS50975">
    <property type="entry name" value="ATP_GRASP"/>
    <property type="match status" value="1"/>
</dbReference>
<dbReference type="GO" id="GO:0005524">
    <property type="term" value="F:ATP binding"/>
    <property type="evidence" value="ECO:0007669"/>
    <property type="project" value="UniProtKB-UniRule"/>
</dbReference>
<dbReference type="Pfam" id="PF08443">
    <property type="entry name" value="RimK"/>
    <property type="match status" value="1"/>
</dbReference>
<keyword evidence="1" id="KW-0067">ATP-binding</keyword>
<dbReference type="GO" id="GO:0018169">
    <property type="term" value="F:ribosomal S6-glutamic acid ligase activity"/>
    <property type="evidence" value="ECO:0007669"/>
    <property type="project" value="TreeGrafter"/>
</dbReference>
<keyword evidence="4" id="KW-1185">Reference proteome</keyword>
<sequence>MKIGIQQNPKGFAVKWIKYCEKNKIDYKLIDVCSNDVIQSLKDCDAFMWHTDHLSRKDYQIAKRLLTAVEHAGKVCFPSIYENWHYDDKVAQKYLLEAIDAPLIPSYVFYEEQEALDWAASTSWPKVFKLTGGAGSSNVKLIHTEKQARKIIRRAFGRGFIAFDQRKYFLDETLSKYRQHKSLWRLLKSFRHLFKPLNKEWVSHIEKHYVYFQEFMPNNDFDLRLVVVNQERIFGLKRFNRKGDFKASGSGNMDFLNNDVDKSILQLTLDVARKLKMNSVAYDIVFDNNEEPVIIEITYAYSTSAYEKCPGYWDKNLNWIDGEIGNYSAWMVDKVIEKIKRTSAPK</sequence>
<dbReference type="InterPro" id="IPR005479">
    <property type="entry name" value="CPAse_ATP-bd"/>
</dbReference>
<protein>
    <recommendedName>
        <fullName evidence="2">ATP-grasp domain-containing protein</fullName>
    </recommendedName>
</protein>
<feature type="domain" description="ATP-grasp" evidence="2">
    <location>
        <begin position="93"/>
        <end position="328"/>
    </location>
</feature>
<evidence type="ECO:0000256" key="1">
    <source>
        <dbReference type="PROSITE-ProRule" id="PRU00409"/>
    </source>
</evidence>
<gene>
    <name evidence="3" type="ORF">NMK71_00075</name>
</gene>
<dbReference type="InterPro" id="IPR013651">
    <property type="entry name" value="ATP-grasp_RimK-type"/>
</dbReference>
<dbReference type="Proteomes" id="UP001152599">
    <property type="component" value="Unassembled WGS sequence"/>
</dbReference>
<name>A0A9X4MTY3_9FLAO</name>
<proteinExistence type="predicted"/>
<dbReference type="Pfam" id="PF02786">
    <property type="entry name" value="CPSase_L_D2"/>
    <property type="match status" value="1"/>
</dbReference>
<keyword evidence="1" id="KW-0547">Nucleotide-binding</keyword>
<evidence type="ECO:0000313" key="3">
    <source>
        <dbReference type="EMBL" id="MDG4944798.1"/>
    </source>
</evidence>
<evidence type="ECO:0000313" key="4">
    <source>
        <dbReference type="Proteomes" id="UP001152599"/>
    </source>
</evidence>
<dbReference type="PANTHER" id="PTHR21621:SF0">
    <property type="entry name" value="BETA-CITRYLGLUTAMATE SYNTHASE B-RELATED"/>
    <property type="match status" value="1"/>
</dbReference>
<dbReference type="InterPro" id="IPR013815">
    <property type="entry name" value="ATP_grasp_subdomain_1"/>
</dbReference>
<dbReference type="Gene3D" id="3.30.1490.20">
    <property type="entry name" value="ATP-grasp fold, A domain"/>
    <property type="match status" value="1"/>
</dbReference>
<evidence type="ECO:0000259" key="2">
    <source>
        <dbReference type="PROSITE" id="PS50975"/>
    </source>
</evidence>
<reference evidence="3" key="1">
    <citation type="submission" date="2022-07" db="EMBL/GenBank/DDBJ databases">
        <title>Description and genome-wide analysis of Profundicola chukchiensis gen. nov., sp. nov., marine bacteria isolated from bottom sediments of the Chukchi Sea.</title>
        <authorList>
            <person name="Romanenko L."/>
            <person name="Otstavnykh N."/>
            <person name="Kurilenko V."/>
            <person name="Eremeev V."/>
            <person name="Velansky P."/>
            <person name="Mikhailov V."/>
            <person name="Isaeva M."/>
        </authorList>
    </citation>
    <scope>NUCLEOTIDE SEQUENCE</scope>
    <source>
        <strain evidence="3">KMM 9713</strain>
    </source>
</reference>
<dbReference type="GO" id="GO:0009432">
    <property type="term" value="P:SOS response"/>
    <property type="evidence" value="ECO:0007669"/>
    <property type="project" value="TreeGrafter"/>
</dbReference>
<dbReference type="InterPro" id="IPR011761">
    <property type="entry name" value="ATP-grasp"/>
</dbReference>
<dbReference type="RefSeq" id="WP_304419546.1">
    <property type="nucleotide sequence ID" value="NZ_JANCMU010000001.1"/>
</dbReference>
<dbReference type="AlphaFoldDB" id="A0A9X4MTY3"/>
<dbReference type="PANTHER" id="PTHR21621">
    <property type="entry name" value="RIBOSOMAL PROTEIN S6 MODIFICATION PROTEIN"/>
    <property type="match status" value="1"/>
</dbReference>